<dbReference type="Proteomes" id="UP000198937">
    <property type="component" value="Unassembled WGS sequence"/>
</dbReference>
<dbReference type="EMBL" id="FMIA01000002">
    <property type="protein sequence ID" value="SCL49985.1"/>
    <property type="molecule type" value="Genomic_DNA"/>
</dbReference>
<keyword evidence="2" id="KW-1185">Reference proteome</keyword>
<dbReference type="RefSeq" id="WP_091434924.1">
    <property type="nucleotide sequence ID" value="NZ_BMMJ01000001.1"/>
</dbReference>
<proteinExistence type="predicted"/>
<dbReference type="OrthoDB" id="4564732at2"/>
<dbReference type="STRING" id="683228.GA0070617_1347"/>
<organism evidence="1 2">
    <name type="scientific">Micromonospora yangpuensis</name>
    <dbReference type="NCBI Taxonomy" id="683228"/>
    <lineage>
        <taxon>Bacteria</taxon>
        <taxon>Bacillati</taxon>
        <taxon>Actinomycetota</taxon>
        <taxon>Actinomycetes</taxon>
        <taxon>Micromonosporales</taxon>
        <taxon>Micromonosporaceae</taxon>
        <taxon>Micromonospora</taxon>
    </lineage>
</organism>
<accession>A0A1C6U7B8</accession>
<sequence>MREMPGLVLPAYFSYFKRPLKVGAGPDGGLTAWRLSVDSGGWEAADDLVADVLLAVGGEVSSLNPDDFVQLTERTRARYLQGDGPIFALYETIDAIISVAAGESRQLTDRESELVRGIRRKTFVLFEEQLQRDGKPGADPGLALSPS</sequence>
<dbReference type="AlphaFoldDB" id="A0A1C6U7B8"/>
<protein>
    <submittedName>
        <fullName evidence="1">Uncharacterized protein</fullName>
    </submittedName>
</protein>
<reference evidence="1 2" key="1">
    <citation type="submission" date="2016-06" db="EMBL/GenBank/DDBJ databases">
        <authorList>
            <person name="Kjaerup R.B."/>
            <person name="Dalgaard T.S."/>
            <person name="Juul-Madsen H.R."/>
        </authorList>
    </citation>
    <scope>NUCLEOTIDE SEQUENCE [LARGE SCALE GENOMIC DNA]</scope>
    <source>
        <strain evidence="1 2">DSM 45577</strain>
    </source>
</reference>
<evidence type="ECO:0000313" key="1">
    <source>
        <dbReference type="EMBL" id="SCL49985.1"/>
    </source>
</evidence>
<name>A0A1C6U7B8_9ACTN</name>
<gene>
    <name evidence="1" type="ORF">GA0070617_1347</name>
</gene>
<evidence type="ECO:0000313" key="2">
    <source>
        <dbReference type="Proteomes" id="UP000198937"/>
    </source>
</evidence>